<name>A0AA35V548_LACSI</name>
<proteinExistence type="predicted"/>
<gene>
    <name evidence="1" type="ORF">LSALG_LOCUS2846</name>
</gene>
<protein>
    <submittedName>
        <fullName evidence="1">Uncharacterized protein</fullName>
    </submittedName>
</protein>
<accession>A0AA35V548</accession>
<sequence length="108" mass="11996">MPAVSIFDTTNIILADNSKFSLLAPFLKPCFTMLDLLINSSTVSSSVAYSQAVVKAMLDTLTKEHTESLVKENKTVEDSTTSYHIATEKFEKLVSETQSFMSLFQNSF</sequence>
<reference evidence="1" key="1">
    <citation type="submission" date="2023-04" db="EMBL/GenBank/DDBJ databases">
        <authorList>
            <person name="Vijverberg K."/>
            <person name="Xiong W."/>
            <person name="Schranz E."/>
        </authorList>
    </citation>
    <scope>NUCLEOTIDE SEQUENCE</scope>
</reference>
<keyword evidence="2" id="KW-1185">Reference proteome</keyword>
<dbReference type="Proteomes" id="UP001177003">
    <property type="component" value="Chromosome 0"/>
</dbReference>
<organism evidence="1 2">
    <name type="scientific">Lactuca saligna</name>
    <name type="common">Willowleaf lettuce</name>
    <dbReference type="NCBI Taxonomy" id="75948"/>
    <lineage>
        <taxon>Eukaryota</taxon>
        <taxon>Viridiplantae</taxon>
        <taxon>Streptophyta</taxon>
        <taxon>Embryophyta</taxon>
        <taxon>Tracheophyta</taxon>
        <taxon>Spermatophyta</taxon>
        <taxon>Magnoliopsida</taxon>
        <taxon>eudicotyledons</taxon>
        <taxon>Gunneridae</taxon>
        <taxon>Pentapetalae</taxon>
        <taxon>asterids</taxon>
        <taxon>campanulids</taxon>
        <taxon>Asterales</taxon>
        <taxon>Asteraceae</taxon>
        <taxon>Cichorioideae</taxon>
        <taxon>Cichorieae</taxon>
        <taxon>Lactucinae</taxon>
        <taxon>Lactuca</taxon>
    </lineage>
</organism>
<evidence type="ECO:0000313" key="1">
    <source>
        <dbReference type="EMBL" id="CAI9262089.1"/>
    </source>
</evidence>
<evidence type="ECO:0000313" key="2">
    <source>
        <dbReference type="Proteomes" id="UP001177003"/>
    </source>
</evidence>
<dbReference type="AlphaFoldDB" id="A0AA35V548"/>
<dbReference type="EMBL" id="OX465086">
    <property type="protein sequence ID" value="CAI9262089.1"/>
    <property type="molecule type" value="Genomic_DNA"/>
</dbReference>